<keyword evidence="2" id="KW-1133">Transmembrane helix</keyword>
<evidence type="ECO:0000313" key="4">
    <source>
        <dbReference type="Proteomes" id="UP000249169"/>
    </source>
</evidence>
<evidence type="ECO:0000256" key="2">
    <source>
        <dbReference type="SAM" id="Phobius"/>
    </source>
</evidence>
<keyword evidence="2" id="KW-0812">Transmembrane</keyword>
<protein>
    <submittedName>
        <fullName evidence="3">Uncharacterized protein</fullName>
    </submittedName>
</protein>
<proteinExistence type="predicted"/>
<feature type="region of interest" description="Disordered" evidence="1">
    <location>
        <begin position="1"/>
        <end position="35"/>
    </location>
</feature>
<dbReference type="EMBL" id="QHKO01000001">
    <property type="protein sequence ID" value="RAL24734.1"/>
    <property type="molecule type" value="Genomic_DNA"/>
</dbReference>
<keyword evidence="4" id="KW-1185">Reference proteome</keyword>
<dbReference type="RefSeq" id="WP_111727906.1">
    <property type="nucleotide sequence ID" value="NZ_QHKO01000001.1"/>
</dbReference>
<dbReference type="OrthoDB" id="5513736at2"/>
<dbReference type="AlphaFoldDB" id="A0A328CAE3"/>
<evidence type="ECO:0000313" key="3">
    <source>
        <dbReference type="EMBL" id="RAL24734.1"/>
    </source>
</evidence>
<comment type="caution">
    <text evidence="3">The sequence shown here is derived from an EMBL/GenBank/DDBJ whole genome shotgun (WGS) entry which is preliminary data.</text>
</comment>
<feature type="transmembrane region" description="Helical" evidence="2">
    <location>
        <begin position="180"/>
        <end position="198"/>
    </location>
</feature>
<accession>A0A328CAE3</accession>
<feature type="transmembrane region" description="Helical" evidence="2">
    <location>
        <begin position="147"/>
        <end position="168"/>
    </location>
</feature>
<feature type="transmembrane region" description="Helical" evidence="2">
    <location>
        <begin position="116"/>
        <end position="135"/>
    </location>
</feature>
<dbReference type="Proteomes" id="UP000249169">
    <property type="component" value="Unassembled WGS sequence"/>
</dbReference>
<feature type="compositionally biased region" description="Basic residues" evidence="1">
    <location>
        <begin position="1"/>
        <end position="10"/>
    </location>
</feature>
<sequence length="209" mass="22372">MSRNRRRRRRDLATTPAASAPHETPASRPQDDAASVTEHLYENDVERAWDEAPVFQGIDPALMSARQHPAGAAEDESIEAAALHPGLIPFAALMAGPIVAGTLTVFCDGRAPKARGLITTLCLSAAGWFAMQGLVSFGPQRFGPTVLTLASLGLLLAVGVSLLLVYLGPMAGRRASDERTLRQSLLVFLGLSALYWLGRSASWLAWLGR</sequence>
<evidence type="ECO:0000256" key="1">
    <source>
        <dbReference type="SAM" id="MobiDB-lite"/>
    </source>
</evidence>
<reference evidence="3 4" key="1">
    <citation type="submission" date="2018-05" db="EMBL/GenBank/DDBJ databases">
        <title>Lujinxingia marina gen. nov. sp. nov., a new facultative anaerobic member of the class Deltaproteobacteria, and proposal of Lujinxingaceae fam. nov.</title>
        <authorList>
            <person name="Li C.-M."/>
        </authorList>
    </citation>
    <scope>NUCLEOTIDE SEQUENCE [LARGE SCALE GENOMIC DNA]</scope>
    <source>
        <strain evidence="3 4">B210</strain>
    </source>
</reference>
<keyword evidence="2" id="KW-0472">Membrane</keyword>
<name>A0A328CAE3_9DELT</name>
<organism evidence="3 4">
    <name type="scientific">Lujinxingia litoralis</name>
    <dbReference type="NCBI Taxonomy" id="2211119"/>
    <lineage>
        <taxon>Bacteria</taxon>
        <taxon>Deltaproteobacteria</taxon>
        <taxon>Bradymonadales</taxon>
        <taxon>Lujinxingiaceae</taxon>
        <taxon>Lujinxingia</taxon>
    </lineage>
</organism>
<gene>
    <name evidence="3" type="ORF">DL240_00555</name>
</gene>